<evidence type="ECO:0000313" key="2">
    <source>
        <dbReference type="EMBL" id="CAI9111919.1"/>
    </source>
</evidence>
<organism evidence="2 3">
    <name type="scientific">Oldenlandia corymbosa var. corymbosa</name>
    <dbReference type="NCBI Taxonomy" id="529605"/>
    <lineage>
        <taxon>Eukaryota</taxon>
        <taxon>Viridiplantae</taxon>
        <taxon>Streptophyta</taxon>
        <taxon>Embryophyta</taxon>
        <taxon>Tracheophyta</taxon>
        <taxon>Spermatophyta</taxon>
        <taxon>Magnoliopsida</taxon>
        <taxon>eudicotyledons</taxon>
        <taxon>Gunneridae</taxon>
        <taxon>Pentapetalae</taxon>
        <taxon>asterids</taxon>
        <taxon>lamiids</taxon>
        <taxon>Gentianales</taxon>
        <taxon>Rubiaceae</taxon>
        <taxon>Rubioideae</taxon>
        <taxon>Spermacoceae</taxon>
        <taxon>Hedyotis-Oldenlandia complex</taxon>
        <taxon>Oldenlandia</taxon>
    </lineage>
</organism>
<dbReference type="Gene3D" id="2.60.210.10">
    <property type="entry name" value="Apoptosis, Tumor Necrosis Factor Receptor Associated Protein 2, Chain A"/>
    <property type="match status" value="2"/>
</dbReference>
<gene>
    <name evidence="2" type="ORF">OLC1_LOCUS19205</name>
</gene>
<accession>A0AAV1DW76</accession>
<feature type="domain" description="MATH" evidence="1">
    <location>
        <begin position="80"/>
        <end position="143"/>
    </location>
</feature>
<dbReference type="InterPro" id="IPR002083">
    <property type="entry name" value="MATH/TRAF_dom"/>
</dbReference>
<protein>
    <submittedName>
        <fullName evidence="2">OLC1v1012263C1</fullName>
    </submittedName>
</protein>
<dbReference type="EMBL" id="OX459124">
    <property type="protein sequence ID" value="CAI9111919.1"/>
    <property type="molecule type" value="Genomic_DNA"/>
</dbReference>
<dbReference type="PANTHER" id="PTHR46162:SF2">
    <property type="entry name" value="ANKYRIN REPEAT-CONTAINING PROTEIN-RELATED"/>
    <property type="match status" value="1"/>
</dbReference>
<reference evidence="2" key="1">
    <citation type="submission" date="2023-03" db="EMBL/GenBank/DDBJ databases">
        <authorList>
            <person name="Julca I."/>
        </authorList>
    </citation>
    <scope>NUCLEOTIDE SEQUENCE</scope>
</reference>
<dbReference type="PROSITE" id="PS50144">
    <property type="entry name" value="MATH"/>
    <property type="match status" value="2"/>
</dbReference>
<keyword evidence="3" id="KW-1185">Reference proteome</keyword>
<dbReference type="PANTHER" id="PTHR46162">
    <property type="entry name" value="TRAF-LIKE FAMILY PROTEIN"/>
    <property type="match status" value="1"/>
</dbReference>
<dbReference type="Proteomes" id="UP001161247">
    <property type="component" value="Chromosome 7"/>
</dbReference>
<feature type="domain" description="MATH" evidence="1">
    <location>
        <begin position="1"/>
        <end position="57"/>
    </location>
</feature>
<evidence type="ECO:0000259" key="1">
    <source>
        <dbReference type="PROSITE" id="PS50144"/>
    </source>
</evidence>
<sequence length="143" mass="16417">MADTKPFESAASSSADHRRFNEIKKRWGFPKLLRLLEFEDPRNGYLFHDECVFGVEVSVCQYSGRAEGVGRPEKQISNSSTIYSWKVTGYSTLPKSGVYKSPEFSLENHKWSIDFYPRGNHSEEGKSISVYLHLHNDYSESKV</sequence>
<proteinExistence type="predicted"/>
<dbReference type="Pfam" id="PF22486">
    <property type="entry name" value="MATH_2"/>
    <property type="match status" value="1"/>
</dbReference>
<dbReference type="CDD" id="cd00121">
    <property type="entry name" value="MATH"/>
    <property type="match status" value="1"/>
</dbReference>
<evidence type="ECO:0000313" key="3">
    <source>
        <dbReference type="Proteomes" id="UP001161247"/>
    </source>
</evidence>
<dbReference type="AlphaFoldDB" id="A0AAV1DW76"/>
<dbReference type="SUPFAM" id="SSF49599">
    <property type="entry name" value="TRAF domain-like"/>
    <property type="match status" value="2"/>
</dbReference>
<dbReference type="InterPro" id="IPR008974">
    <property type="entry name" value="TRAF-like"/>
</dbReference>
<name>A0AAV1DW76_OLDCO</name>